<dbReference type="Proteomes" id="UP001595979">
    <property type="component" value="Unassembled WGS sequence"/>
</dbReference>
<gene>
    <name evidence="1" type="ORF">ACFPQ6_14000</name>
</gene>
<dbReference type="EMBL" id="JBHSOH010000020">
    <property type="protein sequence ID" value="MFC5849421.1"/>
    <property type="molecule type" value="Genomic_DNA"/>
</dbReference>
<evidence type="ECO:0000313" key="2">
    <source>
        <dbReference type="Proteomes" id="UP001595979"/>
    </source>
</evidence>
<evidence type="ECO:0000313" key="1">
    <source>
        <dbReference type="EMBL" id="MFC5849421.1"/>
    </source>
</evidence>
<name>A0ABW1DLC8_9DEIO</name>
<organism evidence="1 2">
    <name type="scientific">Deinococcus petrolearius</name>
    <dbReference type="NCBI Taxonomy" id="1751295"/>
    <lineage>
        <taxon>Bacteria</taxon>
        <taxon>Thermotogati</taxon>
        <taxon>Deinococcota</taxon>
        <taxon>Deinococci</taxon>
        <taxon>Deinococcales</taxon>
        <taxon>Deinococcaceae</taxon>
        <taxon>Deinococcus</taxon>
    </lineage>
</organism>
<dbReference type="Gene3D" id="3.10.450.450">
    <property type="match status" value="1"/>
</dbReference>
<dbReference type="RefSeq" id="WP_380050546.1">
    <property type="nucleotide sequence ID" value="NZ_JBHSOH010000020.1"/>
</dbReference>
<keyword evidence="2" id="KW-1185">Reference proteome</keyword>
<protein>
    <submittedName>
        <fullName evidence="1">Uncharacterized protein</fullName>
    </submittedName>
</protein>
<proteinExistence type="predicted"/>
<sequence>MTTQPGDLRTAADLTHGALDLLTDSQDVSGALAHLGGAELDGAHLAHGEVTGLLVRVADADLAEVWATDSRRPFAVGSLYVRVR</sequence>
<comment type="caution">
    <text evidence="1">The sequence shown here is derived from an EMBL/GenBank/DDBJ whole genome shotgun (WGS) entry which is preliminary data.</text>
</comment>
<accession>A0ABW1DLC8</accession>
<dbReference type="InterPro" id="IPR049290">
    <property type="entry name" value="TTMA177-like"/>
</dbReference>
<reference evidence="2" key="1">
    <citation type="journal article" date="2019" name="Int. J. Syst. Evol. Microbiol.">
        <title>The Global Catalogue of Microorganisms (GCM) 10K type strain sequencing project: providing services to taxonomists for standard genome sequencing and annotation.</title>
        <authorList>
            <consortium name="The Broad Institute Genomics Platform"/>
            <consortium name="The Broad Institute Genome Sequencing Center for Infectious Disease"/>
            <person name="Wu L."/>
            <person name="Ma J."/>
        </authorList>
    </citation>
    <scope>NUCLEOTIDE SEQUENCE [LARGE SCALE GENOMIC DNA]</scope>
    <source>
        <strain evidence="2">CGMCC 1.15053</strain>
    </source>
</reference>